<evidence type="ECO:0000313" key="3">
    <source>
        <dbReference type="Proteomes" id="UP000094598"/>
    </source>
</evidence>
<dbReference type="AlphaFoldDB" id="A0AAC9MW42"/>
<evidence type="ECO:0000313" key="2">
    <source>
        <dbReference type="EMBL" id="TYL15357.1"/>
    </source>
</evidence>
<keyword evidence="4" id="KW-1185">Reference proteome</keyword>
<protein>
    <submittedName>
        <fullName evidence="1">ThiS family protein</fullName>
    </submittedName>
</protein>
<dbReference type="SUPFAM" id="SSF54285">
    <property type="entry name" value="MoaD/ThiS"/>
    <property type="match status" value="1"/>
</dbReference>
<reference evidence="2 4" key="2">
    <citation type="submission" date="2019-05" db="EMBL/GenBank/DDBJ databases">
        <title>Genome sequence of Moorella thermoacetica ATCC 33924.</title>
        <authorList>
            <person name="Poehlein A."/>
            <person name="Bengelsdorf F.R."/>
            <person name="Duerre P."/>
            <person name="Daniel R."/>
        </authorList>
    </citation>
    <scope>NUCLEOTIDE SEQUENCE [LARGE SCALE GENOMIC DNA]</scope>
    <source>
        <strain evidence="2 4">ATCC 33924</strain>
    </source>
</reference>
<reference evidence="1 3" key="1">
    <citation type="submission" date="2016-08" db="EMBL/GenBank/DDBJ databases">
        <title>Moorella thermoacetica DSM 103132.</title>
        <authorList>
            <person name="Jendresen C.B."/>
            <person name="Redl S.M."/>
            <person name="Jensen T.O."/>
            <person name="Nielsen A.T."/>
        </authorList>
    </citation>
    <scope>NUCLEOTIDE SEQUENCE [LARGE SCALE GENOMIC DNA]</scope>
    <source>
        <strain evidence="1 3">DSM 103132</strain>
    </source>
</reference>
<evidence type="ECO:0000313" key="4">
    <source>
        <dbReference type="Proteomes" id="UP000322283"/>
    </source>
</evidence>
<evidence type="ECO:0000313" key="1">
    <source>
        <dbReference type="EMBL" id="AOQ25112.1"/>
    </source>
</evidence>
<dbReference type="Proteomes" id="UP000322283">
    <property type="component" value="Unassembled WGS sequence"/>
</dbReference>
<proteinExistence type="predicted"/>
<dbReference type="EMBL" id="VCDX01000001">
    <property type="protein sequence ID" value="TYL15357.1"/>
    <property type="molecule type" value="Genomic_DNA"/>
</dbReference>
<dbReference type="InterPro" id="IPR003749">
    <property type="entry name" value="ThiS/MoaD-like"/>
</dbReference>
<dbReference type="InterPro" id="IPR016155">
    <property type="entry name" value="Mopterin_synth/thiamin_S_b"/>
</dbReference>
<sequence>MVKIFLRFTGGSSTKFRRAQEELEVEPGTTVRQVIKLLDGPAVEGPGEKLPVAVIVNGRSIYTLDGPETVVKDGDTVVFVPYLAGG</sequence>
<organism evidence="1 3">
    <name type="scientific">Neomoorella thermoacetica</name>
    <name type="common">Clostridium thermoaceticum</name>
    <dbReference type="NCBI Taxonomy" id="1525"/>
    <lineage>
        <taxon>Bacteria</taxon>
        <taxon>Bacillati</taxon>
        <taxon>Bacillota</taxon>
        <taxon>Clostridia</taxon>
        <taxon>Neomoorellales</taxon>
        <taxon>Neomoorellaceae</taxon>
        <taxon>Neomoorella</taxon>
    </lineage>
</organism>
<name>A0AAC9MW42_NEOTH</name>
<accession>A0AAC9MW42</accession>
<dbReference type="CDD" id="cd17040">
    <property type="entry name" value="Ubl_MoaD_like"/>
    <property type="match status" value="1"/>
</dbReference>
<dbReference type="Gene3D" id="3.10.20.30">
    <property type="match status" value="1"/>
</dbReference>
<dbReference type="InterPro" id="IPR012675">
    <property type="entry name" value="Beta-grasp_dom_sf"/>
</dbReference>
<gene>
    <name evidence="1" type="ORF">Maut_02696</name>
    <name evidence="2" type="ORF">MTAT_00900</name>
</gene>
<dbReference type="EMBL" id="CP017019">
    <property type="protein sequence ID" value="AOQ25112.1"/>
    <property type="molecule type" value="Genomic_DNA"/>
</dbReference>
<dbReference type="Proteomes" id="UP000094598">
    <property type="component" value="Chromosome"/>
</dbReference>
<dbReference type="Pfam" id="PF02597">
    <property type="entry name" value="ThiS"/>
    <property type="match status" value="1"/>
</dbReference>